<dbReference type="EMBL" id="JACJKS010000002">
    <property type="protein sequence ID" value="MBM6947412.1"/>
    <property type="molecule type" value="Genomic_DNA"/>
</dbReference>
<accession>A0A938XAD5</accession>
<dbReference type="NCBIfam" id="TIGR00634">
    <property type="entry name" value="recN"/>
    <property type="match status" value="1"/>
</dbReference>
<evidence type="ECO:0000256" key="10">
    <source>
        <dbReference type="SAM" id="Coils"/>
    </source>
</evidence>
<evidence type="ECO:0000313" key="13">
    <source>
        <dbReference type="Proteomes" id="UP000705508"/>
    </source>
</evidence>
<organism evidence="12 13">
    <name type="scientific">Mordavella massiliensis</name>
    <dbReference type="NCBI Taxonomy" id="1871024"/>
    <lineage>
        <taxon>Bacteria</taxon>
        <taxon>Bacillati</taxon>
        <taxon>Bacillota</taxon>
        <taxon>Clostridia</taxon>
        <taxon>Eubacteriales</taxon>
        <taxon>Clostridiaceae</taxon>
        <taxon>Mordavella</taxon>
    </lineage>
</organism>
<dbReference type="Proteomes" id="UP000705508">
    <property type="component" value="Unassembled WGS sequence"/>
</dbReference>
<evidence type="ECO:0000256" key="5">
    <source>
        <dbReference type="ARBA" id="ARBA00022763"/>
    </source>
</evidence>
<dbReference type="GO" id="GO:0006281">
    <property type="term" value="P:DNA repair"/>
    <property type="evidence" value="ECO:0007669"/>
    <property type="project" value="UniProtKB-KW"/>
</dbReference>
<gene>
    <name evidence="12" type="primary">recN</name>
    <name evidence="12" type="ORF">H6A20_01870</name>
</gene>
<dbReference type="PANTHER" id="PTHR11059">
    <property type="entry name" value="DNA REPAIR PROTEIN RECN"/>
    <property type="match status" value="1"/>
</dbReference>
<dbReference type="AlphaFoldDB" id="A0A938XAD5"/>
<dbReference type="InterPro" id="IPR004604">
    <property type="entry name" value="DNA_recomb/repair_RecN"/>
</dbReference>
<keyword evidence="6" id="KW-0067">ATP-binding</keyword>
<evidence type="ECO:0000256" key="2">
    <source>
        <dbReference type="ARBA" id="ARBA00009441"/>
    </source>
</evidence>
<dbReference type="GO" id="GO:0005524">
    <property type="term" value="F:ATP binding"/>
    <property type="evidence" value="ECO:0007669"/>
    <property type="project" value="UniProtKB-KW"/>
</dbReference>
<keyword evidence="4" id="KW-0547">Nucleotide-binding</keyword>
<dbReference type="GO" id="GO:0006310">
    <property type="term" value="P:DNA recombination"/>
    <property type="evidence" value="ECO:0007669"/>
    <property type="project" value="InterPro"/>
</dbReference>
<protein>
    <recommendedName>
        <fullName evidence="3 9">DNA repair protein RecN</fullName>
    </recommendedName>
    <alternativeName>
        <fullName evidence="8 9">Recombination protein N</fullName>
    </alternativeName>
</protein>
<feature type="coiled-coil region" evidence="10">
    <location>
        <begin position="277"/>
        <end position="311"/>
    </location>
</feature>
<evidence type="ECO:0000259" key="11">
    <source>
        <dbReference type="Pfam" id="PF02463"/>
    </source>
</evidence>
<evidence type="ECO:0000256" key="6">
    <source>
        <dbReference type="ARBA" id="ARBA00022840"/>
    </source>
</evidence>
<evidence type="ECO:0000256" key="7">
    <source>
        <dbReference type="ARBA" id="ARBA00023204"/>
    </source>
</evidence>
<reference evidence="12" key="2">
    <citation type="journal article" date="2021" name="Sci. Rep.">
        <title>The distribution of antibiotic resistance genes in chicken gut microbiota commensals.</title>
        <authorList>
            <person name="Juricova H."/>
            <person name="Matiasovicova J."/>
            <person name="Kubasova T."/>
            <person name="Cejkova D."/>
            <person name="Rychlik I."/>
        </authorList>
    </citation>
    <scope>NUCLEOTIDE SEQUENCE</scope>
    <source>
        <strain evidence="12">An582</strain>
    </source>
</reference>
<dbReference type="Gene3D" id="3.40.50.300">
    <property type="entry name" value="P-loop containing nucleotide triphosphate hydrolases"/>
    <property type="match status" value="2"/>
</dbReference>
<dbReference type="RefSeq" id="WP_204905465.1">
    <property type="nucleotide sequence ID" value="NZ_JACJKS010000002.1"/>
</dbReference>
<proteinExistence type="inferred from homology"/>
<feature type="domain" description="RecF/RecN/SMC N-terminal" evidence="11">
    <location>
        <begin position="2"/>
        <end position="506"/>
    </location>
</feature>
<feature type="coiled-coil region" evidence="10">
    <location>
        <begin position="336"/>
        <end position="363"/>
    </location>
</feature>
<evidence type="ECO:0000256" key="8">
    <source>
        <dbReference type="ARBA" id="ARBA00033408"/>
    </source>
</evidence>
<name>A0A938XAD5_9CLOT</name>
<keyword evidence="5 9" id="KW-0227">DNA damage</keyword>
<comment type="caution">
    <text evidence="12">The sequence shown here is derived from an EMBL/GenBank/DDBJ whole genome shotgun (WGS) entry which is preliminary data.</text>
</comment>
<dbReference type="InterPro" id="IPR027417">
    <property type="entry name" value="P-loop_NTPase"/>
</dbReference>
<sequence length="559" mass="62756">MLQNLHVKNLALIDEVEIDFQRGLNILTGETGAGKSIILGSVSLALGARYSTDILRKGAQYGLVELTFTVEDEKQERRLNELDVFPEDGTVVLSRRLMEGRSTSKINGETVPIALLKEVAGVLIDIHGQHEHQSLLYKKRQLELLDTFASDAVREAKENVRASFAQYRKWAKELQEADSDEAERAKEAAFLAFEIREIEEAGLQDGEDEELEELYRRMVNSRRIAEGVHEAHAYTSEGSGSASDALSRAARCLSDAAGLDEGARALYDQLLEVDSLLNDFNRELADYEKGLEFSDEEYARTESRLNEINRLKTKYGHTVEEIRAYCEEKKSRLLVLEDYDRYLEELKEKYEKSLKHLEMHTSTLSRIRREMSLRFAEQITEGLQDLNFADVRFEISFSELPEYTANGKDDAAYLISMNPGEPLLPLCEVASGGELSRIMLAIKTVMADRDDIPTLIFDEIDVGISGRTAQKVSEKMAVIGRTHQVICITHLAQIAAQADAHYLIEKTVEDGRTRTGIRQLTDGESVEELARILGGAKITDAVLENAREMKELARSGSGK</sequence>
<dbReference type="Pfam" id="PF02463">
    <property type="entry name" value="SMC_N"/>
    <property type="match status" value="1"/>
</dbReference>
<evidence type="ECO:0000313" key="12">
    <source>
        <dbReference type="EMBL" id="MBM6947412.1"/>
    </source>
</evidence>
<comment type="similarity">
    <text evidence="2 9">Belongs to the RecN family.</text>
</comment>
<keyword evidence="7 9" id="KW-0234">DNA repair</keyword>
<dbReference type="CDD" id="cd03241">
    <property type="entry name" value="ABC_RecN"/>
    <property type="match status" value="2"/>
</dbReference>
<comment type="function">
    <text evidence="1 9">May be involved in recombinational repair of damaged DNA.</text>
</comment>
<dbReference type="SUPFAM" id="SSF52540">
    <property type="entry name" value="P-loop containing nucleoside triphosphate hydrolases"/>
    <property type="match status" value="1"/>
</dbReference>
<dbReference type="PIRSF" id="PIRSF003128">
    <property type="entry name" value="RecN"/>
    <property type="match status" value="1"/>
</dbReference>
<reference evidence="12" key="1">
    <citation type="submission" date="2020-08" db="EMBL/GenBank/DDBJ databases">
        <authorList>
            <person name="Cejkova D."/>
            <person name="Kubasova T."/>
            <person name="Jahodarova E."/>
            <person name="Rychlik I."/>
        </authorList>
    </citation>
    <scope>NUCLEOTIDE SEQUENCE</scope>
    <source>
        <strain evidence="12">An582</strain>
    </source>
</reference>
<evidence type="ECO:0000256" key="1">
    <source>
        <dbReference type="ARBA" id="ARBA00003618"/>
    </source>
</evidence>
<evidence type="ECO:0000256" key="9">
    <source>
        <dbReference type="PIRNR" id="PIRNR003128"/>
    </source>
</evidence>
<evidence type="ECO:0000256" key="4">
    <source>
        <dbReference type="ARBA" id="ARBA00022741"/>
    </source>
</evidence>
<dbReference type="GO" id="GO:0009432">
    <property type="term" value="P:SOS response"/>
    <property type="evidence" value="ECO:0007669"/>
    <property type="project" value="TreeGrafter"/>
</dbReference>
<dbReference type="InterPro" id="IPR003395">
    <property type="entry name" value="RecF/RecN/SMC_N"/>
</dbReference>
<dbReference type="PANTHER" id="PTHR11059:SF0">
    <property type="entry name" value="DNA REPAIR PROTEIN RECN"/>
    <property type="match status" value="1"/>
</dbReference>
<evidence type="ECO:0000256" key="3">
    <source>
        <dbReference type="ARBA" id="ARBA00021315"/>
    </source>
</evidence>
<keyword evidence="10" id="KW-0175">Coiled coil</keyword>
<dbReference type="GO" id="GO:0043590">
    <property type="term" value="C:bacterial nucleoid"/>
    <property type="evidence" value="ECO:0007669"/>
    <property type="project" value="TreeGrafter"/>
</dbReference>